<accession>A0A0A9GTV5</accession>
<reference evidence="1" key="2">
    <citation type="journal article" date="2015" name="Data Brief">
        <title>Shoot transcriptome of the giant reed, Arundo donax.</title>
        <authorList>
            <person name="Barrero R.A."/>
            <person name="Guerrero F.D."/>
            <person name="Moolhuijzen P."/>
            <person name="Goolsby J.A."/>
            <person name="Tidwell J."/>
            <person name="Bellgard S.E."/>
            <person name="Bellgard M.I."/>
        </authorList>
    </citation>
    <scope>NUCLEOTIDE SEQUENCE</scope>
    <source>
        <tissue evidence="1">Shoot tissue taken approximately 20 cm above the soil surface</tissue>
    </source>
</reference>
<proteinExistence type="predicted"/>
<name>A0A0A9GTV5_ARUDO</name>
<reference evidence="1" key="1">
    <citation type="submission" date="2014-09" db="EMBL/GenBank/DDBJ databases">
        <authorList>
            <person name="Magalhaes I.L.F."/>
            <person name="Oliveira U."/>
            <person name="Santos F.R."/>
            <person name="Vidigal T.H.D.A."/>
            <person name="Brescovit A.D."/>
            <person name="Santos A.J."/>
        </authorList>
    </citation>
    <scope>NUCLEOTIDE SEQUENCE</scope>
    <source>
        <tissue evidence="1">Shoot tissue taken approximately 20 cm above the soil surface</tissue>
    </source>
</reference>
<evidence type="ECO:0000313" key="1">
    <source>
        <dbReference type="EMBL" id="JAE28460.1"/>
    </source>
</evidence>
<sequence>MKAIKIKSASPCATTTKQIKEERIHSFLLLIMA</sequence>
<protein>
    <submittedName>
        <fullName evidence="1">Uncharacterized protein</fullName>
    </submittedName>
</protein>
<organism evidence="1">
    <name type="scientific">Arundo donax</name>
    <name type="common">Giant reed</name>
    <name type="synonym">Donax arundinaceus</name>
    <dbReference type="NCBI Taxonomy" id="35708"/>
    <lineage>
        <taxon>Eukaryota</taxon>
        <taxon>Viridiplantae</taxon>
        <taxon>Streptophyta</taxon>
        <taxon>Embryophyta</taxon>
        <taxon>Tracheophyta</taxon>
        <taxon>Spermatophyta</taxon>
        <taxon>Magnoliopsida</taxon>
        <taxon>Liliopsida</taxon>
        <taxon>Poales</taxon>
        <taxon>Poaceae</taxon>
        <taxon>PACMAD clade</taxon>
        <taxon>Arundinoideae</taxon>
        <taxon>Arundineae</taxon>
        <taxon>Arundo</taxon>
    </lineage>
</organism>
<dbReference type="AlphaFoldDB" id="A0A0A9GTV5"/>
<dbReference type="EMBL" id="GBRH01169436">
    <property type="protein sequence ID" value="JAE28460.1"/>
    <property type="molecule type" value="Transcribed_RNA"/>
</dbReference>